<dbReference type="InterPro" id="IPR008984">
    <property type="entry name" value="SMAD_FHA_dom_sf"/>
</dbReference>
<feature type="region of interest" description="Disordered" evidence="1">
    <location>
        <begin position="1"/>
        <end position="138"/>
    </location>
</feature>
<comment type="caution">
    <text evidence="3">The sequence shown here is derived from an EMBL/GenBank/DDBJ whole genome shotgun (WGS) entry which is preliminary data.</text>
</comment>
<dbReference type="SUPFAM" id="SSF49879">
    <property type="entry name" value="SMAD/FHA domain"/>
    <property type="match status" value="1"/>
</dbReference>
<evidence type="ECO:0000313" key="3">
    <source>
        <dbReference type="EMBL" id="KAJ7719062.1"/>
    </source>
</evidence>
<protein>
    <recommendedName>
        <fullName evidence="2">FHA domain-containing protein</fullName>
    </recommendedName>
</protein>
<feature type="compositionally biased region" description="Basic and acidic residues" evidence="1">
    <location>
        <begin position="74"/>
        <end position="86"/>
    </location>
</feature>
<dbReference type="PROSITE" id="PS50006">
    <property type="entry name" value="FHA_DOMAIN"/>
    <property type="match status" value="1"/>
</dbReference>
<evidence type="ECO:0000256" key="1">
    <source>
        <dbReference type="SAM" id="MobiDB-lite"/>
    </source>
</evidence>
<dbReference type="PANTHER" id="PTHR15715">
    <property type="entry name" value="CENTROSOMAL PROTEIN OF 170 KDA"/>
    <property type="match status" value="1"/>
</dbReference>
<keyword evidence="4" id="KW-1185">Reference proteome</keyword>
<dbReference type="SMART" id="SM00240">
    <property type="entry name" value="FHA"/>
    <property type="match status" value="1"/>
</dbReference>
<dbReference type="Gene3D" id="2.60.200.20">
    <property type="match status" value="1"/>
</dbReference>
<evidence type="ECO:0000313" key="4">
    <source>
        <dbReference type="Proteomes" id="UP001215598"/>
    </source>
</evidence>
<sequence length="540" mass="57240">MDSPTPDSRLPPPATSTSTGGILGSFLGRGRPRNSSQSHIDVPALNRSPSPPSHGSPHAHHGLGAMNPFAGLAAHERDARDARERANANAASDNRQVGVGMEAMEEGEIGEGAIAAGPRRPPSSSRPPRRTNPPKEKECGECGYACAGRGAADANAAYYGESDGASCCFWGEYEWWWRGANTPHPPGPASRLAAQSALRPYQPRFEARAVGPGVEDRSGLGLAAVNALNGSKIAFKSKVVSRAHAEVWCEEGTNGTPPKFFIRDTKSSSGTFLNHVRLSPAGTESRPHPLKDGDILQLGVDYQGGAEDIYKSVEIRVELGREWQGRVNGFKGWEGSGGGPFVVVFDFGVMRSVGRLWGEGEWSAGFWWAAHAARSAQQRGAEHAAEGCAGVSVGAASVVGCGVCALGAAVERSSATRTSPTCVASAAFAFVLGRASRRLAAAGTWWSRLFSFWRAVEEKGIHLAVGRDARAVAGPEDHSVDEDEDHGHVRARLRVVGDRLAGGRHRVTVPLALVLMQTLVRLDTRRAGANEDAGLDIAYR</sequence>
<reference evidence="3" key="1">
    <citation type="submission" date="2023-03" db="EMBL/GenBank/DDBJ databases">
        <title>Massive genome expansion in bonnet fungi (Mycena s.s.) driven by repeated elements and novel gene families across ecological guilds.</title>
        <authorList>
            <consortium name="Lawrence Berkeley National Laboratory"/>
            <person name="Harder C.B."/>
            <person name="Miyauchi S."/>
            <person name="Viragh M."/>
            <person name="Kuo A."/>
            <person name="Thoen E."/>
            <person name="Andreopoulos B."/>
            <person name="Lu D."/>
            <person name="Skrede I."/>
            <person name="Drula E."/>
            <person name="Henrissat B."/>
            <person name="Morin E."/>
            <person name="Kohler A."/>
            <person name="Barry K."/>
            <person name="LaButti K."/>
            <person name="Morin E."/>
            <person name="Salamov A."/>
            <person name="Lipzen A."/>
            <person name="Mereny Z."/>
            <person name="Hegedus B."/>
            <person name="Baldrian P."/>
            <person name="Stursova M."/>
            <person name="Weitz H."/>
            <person name="Taylor A."/>
            <person name="Grigoriev I.V."/>
            <person name="Nagy L.G."/>
            <person name="Martin F."/>
            <person name="Kauserud H."/>
        </authorList>
    </citation>
    <scope>NUCLEOTIDE SEQUENCE</scope>
    <source>
        <strain evidence="3">CBHHK182m</strain>
    </source>
</reference>
<dbReference type="Proteomes" id="UP001215598">
    <property type="component" value="Unassembled WGS sequence"/>
</dbReference>
<dbReference type="AlphaFoldDB" id="A0AAD7HG72"/>
<accession>A0AAD7HG72</accession>
<dbReference type="EMBL" id="JARKIB010000257">
    <property type="protein sequence ID" value="KAJ7719062.1"/>
    <property type="molecule type" value="Genomic_DNA"/>
</dbReference>
<evidence type="ECO:0000259" key="2">
    <source>
        <dbReference type="PROSITE" id="PS50006"/>
    </source>
</evidence>
<feature type="domain" description="FHA" evidence="2">
    <location>
        <begin position="208"/>
        <end position="278"/>
    </location>
</feature>
<dbReference type="Pfam" id="PF00498">
    <property type="entry name" value="FHA"/>
    <property type="match status" value="1"/>
</dbReference>
<name>A0AAD7HG72_9AGAR</name>
<organism evidence="3 4">
    <name type="scientific">Mycena metata</name>
    <dbReference type="NCBI Taxonomy" id="1033252"/>
    <lineage>
        <taxon>Eukaryota</taxon>
        <taxon>Fungi</taxon>
        <taxon>Dikarya</taxon>
        <taxon>Basidiomycota</taxon>
        <taxon>Agaricomycotina</taxon>
        <taxon>Agaricomycetes</taxon>
        <taxon>Agaricomycetidae</taxon>
        <taxon>Agaricales</taxon>
        <taxon>Marasmiineae</taxon>
        <taxon>Mycenaceae</taxon>
        <taxon>Mycena</taxon>
    </lineage>
</organism>
<gene>
    <name evidence="3" type="ORF">B0H16DRAFT_1739668</name>
</gene>
<dbReference type="PANTHER" id="PTHR15715:SF37">
    <property type="entry name" value="LD47843P"/>
    <property type="match status" value="1"/>
</dbReference>
<proteinExistence type="predicted"/>
<dbReference type="InterPro" id="IPR000253">
    <property type="entry name" value="FHA_dom"/>
</dbReference>
<dbReference type="InterPro" id="IPR051176">
    <property type="entry name" value="Cent_Immune-Sig_Mod"/>
</dbReference>